<dbReference type="NCBIfam" id="TIGR02669">
    <property type="entry name" value="SpoIID_LytB"/>
    <property type="match status" value="1"/>
</dbReference>
<dbReference type="Gene3D" id="3.90.550.10">
    <property type="entry name" value="Spore Coat Polysaccharide Biosynthesis Protein SpsA, Chain A"/>
    <property type="match status" value="1"/>
</dbReference>
<dbReference type="InterPro" id="IPR001173">
    <property type="entry name" value="Glyco_trans_2-like"/>
</dbReference>
<evidence type="ECO:0000259" key="2">
    <source>
        <dbReference type="Pfam" id="PF08486"/>
    </source>
</evidence>
<dbReference type="PANTHER" id="PTHR43685">
    <property type="entry name" value="GLYCOSYLTRANSFERASE"/>
    <property type="match status" value="1"/>
</dbReference>
<dbReference type="EMBL" id="JAPDVK010000001">
    <property type="protein sequence ID" value="MCW4126845.1"/>
    <property type="molecule type" value="Genomic_DNA"/>
</dbReference>
<name>A0AAP3B968_9BACT</name>
<dbReference type="SUPFAM" id="SSF53448">
    <property type="entry name" value="Nucleotide-diphospho-sugar transferases"/>
    <property type="match status" value="1"/>
</dbReference>
<feature type="domain" description="Sporulation stage II protein D amidase enhancer LytB N-terminal" evidence="2">
    <location>
        <begin position="967"/>
        <end position="1083"/>
    </location>
</feature>
<dbReference type="InterPro" id="IPR036265">
    <property type="entry name" value="HIT-like_sf"/>
</dbReference>
<evidence type="ECO:0000313" key="4">
    <source>
        <dbReference type="EMBL" id="MCW4126845.1"/>
    </source>
</evidence>
<sequence length="1313" mass="149704">MREKIDLFLPCDDLQEARFTTIGLHEDKTVQHINLLVSADFAAQHPVPEGCTFIAVDRLESSNTVESIAENTDADYVLICTKNTDIRWGNLALERFLRVADDTGAVMVYSDHYTMVLDEDKTAKFQASLGEDASELEKSLRVPKLEKHPVIDYQQGSLRDDFDFGSLWLIKAQALRDYVAQRDRQEYLYAGLYDLRLYLSRVGEIFHINEYLYTETERDNRKSGEKQFDYVNPRNREVQIEMEKACTQHLGKLGALIDTCYYRQPNFDEQDFEYEASVIIPVYNREKTIADAVFSAMQQKTNFKFNVIVVDNHSTDRTGEIVQEIADSTNWDVEKLDLVYKEGKVKYSMQGKLVPRLFLLQPASKDLGIGGCWNLAISSEFCGKFAVQLDSDDLYSSPDTLQKIVDAFHQQKAAMIVGSYRMCDFDLQTLPPGLIDHKEWTEENGCNNALRINGLGAPRAFFTPLARQIQFPNTSYGEDYAMGLAFSRRYRIGRIYEELYLCRRWGGNSDAALSIEKVNANNLYKDRLRTMELKARQQMLLGKADIMEDSSISRFFNRQLEQWEEARHRYRDLKHVETKTLSEFVKLQWNPARMVSTGAKIDKKALSERPCFLCACNRPEEQMVQQIDDKFQLLVNPFPILPIHFTIPARKHQYQLIYKNYGEMHRFLSLHSDLMVFYNGPKCGASAPDHLHFQAGSSGLLPLQANWQRLSRNLTDIISLNDDEKIALVCDFIVPAFVIISKSEESDETLFRRLYKALPHCGDEKEPMMNIVAWRKGEEFITVVIPREKHRPDAYFAEGDAQVMVSPGALDMSGLIITPREEDFRKLTDEKATAILQECGISPEKVETIVNKLKAAKEAKAAVGASALYDNGKEPEVTVGIVSAQKVHFILNKPYLAKGEIVIGEQEVEFSEGGVLWNGNQYSSLTFHPQSPDASFSLSDVTIGVNFHWERKETQTFLGTLRFLVESDKILAINELPVEKYLESVISSEMSATSSLELLKAHAVISRSWLLAQMQHRREVAESGNNFFSFVKKEDMLIRWYDREDHTLFDVCADDHCQRYQGITKETSPHVAEAVRLTRGQVLLDGDEICDARFSKCCGGVTEEFQYCWENTPKNYLTAVRDIALGIEDAKVMPDLTIEEEAEKWIRSNPPAFCNTTDKKILSQVLNDYDQETADFYRWKVTLTQEKLQQLIADKLKMDFGAILDLKAVERGKSGRISKLQIIGTEKAFTIGKELEIRRALSDSHLLSSAFVVDKLDEDEQGVPQRFELIGAGWGHGVGLCQIGAAVMGEEGYLYDAILLHYYQGAEIKKLYK</sequence>
<dbReference type="InterPro" id="IPR043171">
    <property type="entry name" value="Ap4A_phos1/2-like"/>
</dbReference>
<dbReference type="Pfam" id="PF00535">
    <property type="entry name" value="Glycos_transf_2"/>
    <property type="match status" value="1"/>
</dbReference>
<dbReference type="CDD" id="cd00761">
    <property type="entry name" value="Glyco_tranf_GTA_type"/>
    <property type="match status" value="1"/>
</dbReference>
<dbReference type="SUPFAM" id="SSF54197">
    <property type="entry name" value="HIT-like"/>
    <property type="match status" value="1"/>
</dbReference>
<reference evidence="4" key="1">
    <citation type="submission" date="2022-11" db="EMBL/GenBank/DDBJ databases">
        <title>Genomic repertoires linked with pathogenic potency of arthritogenic Prevotella copri isolated from the gut of rheumatoid arthritis patients.</title>
        <authorList>
            <person name="Nii T."/>
            <person name="Maeda Y."/>
            <person name="Motooka D."/>
            <person name="Naito M."/>
            <person name="Matsumoto Y."/>
            <person name="Ogawa T."/>
            <person name="Oguro-Igashira E."/>
            <person name="Kishikawa T."/>
            <person name="Yamashita M."/>
            <person name="Koizumi S."/>
            <person name="Kurakawa T."/>
            <person name="Okumura R."/>
            <person name="Kayama H."/>
            <person name="Murakami M."/>
            <person name="Sakaguchi T."/>
            <person name="Das B."/>
            <person name="Nakamura S."/>
            <person name="Okada Y."/>
            <person name="Kumanogoh A."/>
            <person name="Takeda K."/>
        </authorList>
    </citation>
    <scope>NUCLEOTIDE SEQUENCE</scope>
    <source>
        <strain evidence="4">F3-75</strain>
    </source>
</reference>
<proteinExistence type="predicted"/>
<gene>
    <name evidence="4" type="ORF">ONT16_00925</name>
</gene>
<dbReference type="RefSeq" id="WP_264965147.1">
    <property type="nucleotide sequence ID" value="NZ_JAPDVK010000001.1"/>
</dbReference>
<dbReference type="InterPro" id="IPR013486">
    <property type="entry name" value="SpoIID/LytB"/>
</dbReference>
<protein>
    <submittedName>
        <fullName evidence="4">DUF4922 domain-containing protein</fullName>
    </submittedName>
</protein>
<feature type="domain" description="Glycosyltransferase 2-like" evidence="1">
    <location>
        <begin position="277"/>
        <end position="345"/>
    </location>
</feature>
<evidence type="ECO:0000259" key="3">
    <source>
        <dbReference type="Pfam" id="PF16269"/>
    </source>
</evidence>
<accession>A0AAP3B968</accession>
<dbReference type="InterPro" id="IPR013693">
    <property type="entry name" value="SpoIID/LytB_N"/>
</dbReference>
<comment type="caution">
    <text evidence="4">The sequence shown here is derived from an EMBL/GenBank/DDBJ whole genome shotgun (WGS) entry which is preliminary data.</text>
</comment>
<dbReference type="InterPro" id="IPR029044">
    <property type="entry name" value="Nucleotide-diphossugar_trans"/>
</dbReference>
<feature type="domain" description="DUF4922" evidence="3">
    <location>
        <begin position="555"/>
        <end position="696"/>
    </location>
</feature>
<dbReference type="Pfam" id="PF08486">
    <property type="entry name" value="SpoIID"/>
    <property type="match status" value="1"/>
</dbReference>
<dbReference type="InterPro" id="IPR046320">
    <property type="entry name" value="DUF4922"/>
</dbReference>
<dbReference type="Gene3D" id="3.30.428.70">
    <property type="match status" value="1"/>
</dbReference>
<dbReference type="PANTHER" id="PTHR43685:SF2">
    <property type="entry name" value="GLYCOSYLTRANSFERASE 2-LIKE DOMAIN-CONTAINING PROTEIN"/>
    <property type="match status" value="1"/>
</dbReference>
<dbReference type="InterPro" id="IPR050834">
    <property type="entry name" value="Glycosyltransf_2"/>
</dbReference>
<evidence type="ECO:0000313" key="5">
    <source>
        <dbReference type="Proteomes" id="UP001209344"/>
    </source>
</evidence>
<dbReference type="Proteomes" id="UP001209344">
    <property type="component" value="Unassembled WGS sequence"/>
</dbReference>
<organism evidence="4 5">
    <name type="scientific">Segatella copri</name>
    <dbReference type="NCBI Taxonomy" id="165179"/>
    <lineage>
        <taxon>Bacteria</taxon>
        <taxon>Pseudomonadati</taxon>
        <taxon>Bacteroidota</taxon>
        <taxon>Bacteroidia</taxon>
        <taxon>Bacteroidales</taxon>
        <taxon>Prevotellaceae</taxon>
        <taxon>Segatella</taxon>
    </lineage>
</organism>
<dbReference type="Pfam" id="PF16269">
    <property type="entry name" value="DUF4922"/>
    <property type="match status" value="1"/>
</dbReference>
<dbReference type="GO" id="GO:0030435">
    <property type="term" value="P:sporulation resulting in formation of a cellular spore"/>
    <property type="evidence" value="ECO:0007669"/>
    <property type="project" value="InterPro"/>
</dbReference>
<evidence type="ECO:0000259" key="1">
    <source>
        <dbReference type="Pfam" id="PF00535"/>
    </source>
</evidence>